<dbReference type="Pfam" id="PF00576">
    <property type="entry name" value="Transthyretin"/>
    <property type="match status" value="1"/>
</dbReference>
<evidence type="ECO:0000256" key="4">
    <source>
        <dbReference type="ARBA" id="ARBA00011881"/>
    </source>
</evidence>
<accession>A0A328XKK0</accession>
<dbReference type="NCBIfam" id="TIGR02962">
    <property type="entry name" value="hdxy_isourate"/>
    <property type="match status" value="1"/>
</dbReference>
<evidence type="ECO:0000256" key="5">
    <source>
        <dbReference type="ARBA" id="ARBA00012609"/>
    </source>
</evidence>
<feature type="signal peptide" evidence="11">
    <location>
        <begin position="1"/>
        <end position="22"/>
    </location>
</feature>
<keyword evidence="8 10" id="KW-0378">Hydrolase</keyword>
<dbReference type="PROSITE" id="PS00769">
    <property type="entry name" value="TRANSTHYRETIN_2"/>
    <property type="match status" value="1"/>
</dbReference>
<evidence type="ECO:0000256" key="7">
    <source>
        <dbReference type="ARBA" id="ARBA00022631"/>
    </source>
</evidence>
<evidence type="ECO:0000313" key="14">
    <source>
        <dbReference type="Proteomes" id="UP000249700"/>
    </source>
</evidence>
<comment type="subunit">
    <text evidence="4 10">Homotetramer.</text>
</comment>
<reference evidence="13 14" key="1">
    <citation type="submission" date="2018-06" db="EMBL/GenBank/DDBJ databases">
        <title>Comparative analysis of microorganisms from saline springs in Andes Mountain Range, Colombia.</title>
        <authorList>
            <person name="Rubin E."/>
        </authorList>
    </citation>
    <scope>NUCLEOTIDE SEQUENCE [LARGE SCALE GENOMIC DNA]</scope>
    <source>
        <strain evidence="13 14">USBA-857</strain>
    </source>
</reference>
<feature type="binding site" evidence="9">
    <location>
        <position position="69"/>
    </location>
    <ligand>
        <name>substrate</name>
    </ligand>
</feature>
<organism evidence="13 14">
    <name type="scientific">Onishia taeanensis</name>
    <dbReference type="NCBI Taxonomy" id="284577"/>
    <lineage>
        <taxon>Bacteria</taxon>
        <taxon>Pseudomonadati</taxon>
        <taxon>Pseudomonadota</taxon>
        <taxon>Gammaproteobacteria</taxon>
        <taxon>Oceanospirillales</taxon>
        <taxon>Halomonadaceae</taxon>
        <taxon>Onishia</taxon>
    </lineage>
</organism>
<dbReference type="EMBL" id="QLSX01000007">
    <property type="protein sequence ID" value="RAR60256.1"/>
    <property type="molecule type" value="Genomic_DNA"/>
</dbReference>
<dbReference type="GO" id="GO:0033971">
    <property type="term" value="F:hydroxyisourate hydrolase activity"/>
    <property type="evidence" value="ECO:0007669"/>
    <property type="project" value="UniProtKB-EC"/>
</dbReference>
<comment type="similarity">
    <text evidence="3 10">Belongs to the transthyretin family. 5-hydroxyisourate hydrolase subfamily.</text>
</comment>
<feature type="binding site" evidence="9">
    <location>
        <position position="30"/>
    </location>
    <ligand>
        <name>substrate</name>
    </ligand>
</feature>
<dbReference type="SUPFAM" id="SSF49472">
    <property type="entry name" value="Transthyretin (synonym: prealbumin)"/>
    <property type="match status" value="1"/>
</dbReference>
<dbReference type="PRINTS" id="PR00189">
    <property type="entry name" value="TRNSTHYRETIN"/>
</dbReference>
<feature type="domain" description="Transthyretin/hydroxyisourate hydrolase" evidence="12">
    <location>
        <begin position="22"/>
        <end position="136"/>
    </location>
</feature>
<feature type="binding site" evidence="9">
    <location>
        <position position="134"/>
    </location>
    <ligand>
        <name>substrate</name>
    </ligand>
</feature>
<dbReference type="RefSeq" id="WP_112055244.1">
    <property type="nucleotide sequence ID" value="NZ_QLSX01000007.1"/>
</dbReference>
<dbReference type="PANTHER" id="PTHR10395:SF7">
    <property type="entry name" value="5-HYDROXYISOURATE HYDROLASE"/>
    <property type="match status" value="1"/>
</dbReference>
<comment type="caution">
    <text evidence="13">The sequence shown here is derived from an EMBL/GenBank/DDBJ whole genome shotgun (WGS) entry which is preliminary data.</text>
</comment>
<feature type="chain" id="PRO_5016352463" description="5-hydroxyisourate hydrolase" evidence="11">
    <location>
        <begin position="23"/>
        <end position="137"/>
    </location>
</feature>
<evidence type="ECO:0000259" key="12">
    <source>
        <dbReference type="SMART" id="SM00095"/>
    </source>
</evidence>
<dbReference type="SMART" id="SM00095">
    <property type="entry name" value="TR_THY"/>
    <property type="match status" value="1"/>
</dbReference>
<dbReference type="InterPro" id="IPR000895">
    <property type="entry name" value="Transthyretin/HIU_hydrolase"/>
</dbReference>
<dbReference type="InterPro" id="IPR023416">
    <property type="entry name" value="Transthyretin/HIU_hydrolase_d"/>
</dbReference>
<dbReference type="InterPro" id="IPR036817">
    <property type="entry name" value="Transthyretin/HIU_hydrolase_sf"/>
</dbReference>
<dbReference type="InterPro" id="IPR014306">
    <property type="entry name" value="Hydroxyisourate_hydrolase"/>
</dbReference>
<keyword evidence="7 10" id="KW-0659">Purine metabolism</keyword>
<dbReference type="EC" id="3.5.2.17" evidence="5 10"/>
<dbReference type="Proteomes" id="UP000249700">
    <property type="component" value="Unassembled WGS sequence"/>
</dbReference>
<proteinExistence type="inferred from homology"/>
<dbReference type="Gene3D" id="2.60.40.180">
    <property type="entry name" value="Transthyretin/hydroxyisourate hydrolase domain"/>
    <property type="match status" value="1"/>
</dbReference>
<dbReference type="PANTHER" id="PTHR10395">
    <property type="entry name" value="URICASE AND TRANSTHYRETIN-RELATED"/>
    <property type="match status" value="1"/>
</dbReference>
<name>A0A328XKK0_9GAMM</name>
<dbReference type="CDD" id="cd05822">
    <property type="entry name" value="TLP_HIUase"/>
    <property type="match status" value="1"/>
</dbReference>
<evidence type="ECO:0000256" key="8">
    <source>
        <dbReference type="ARBA" id="ARBA00022801"/>
    </source>
</evidence>
<dbReference type="InterPro" id="IPR023419">
    <property type="entry name" value="Transthyretin_CS"/>
</dbReference>
<evidence type="ECO:0000313" key="13">
    <source>
        <dbReference type="EMBL" id="RAR60256.1"/>
    </source>
</evidence>
<protein>
    <recommendedName>
        <fullName evidence="6 10">5-hydroxyisourate hydrolase</fullName>
        <shortName evidence="10">HIU hydrolase</shortName>
        <shortName evidence="10">HIUHase</shortName>
        <ecNumber evidence="5 10">3.5.2.17</ecNumber>
    </recommendedName>
</protein>
<evidence type="ECO:0000256" key="10">
    <source>
        <dbReference type="RuleBase" id="RU361270"/>
    </source>
</evidence>
<comment type="catalytic activity">
    <reaction evidence="1 10">
        <text>5-hydroxyisourate + H2O = 5-hydroxy-2-oxo-4-ureido-2,5-dihydro-1H-imidazole-5-carboxylate + H(+)</text>
        <dbReference type="Rhea" id="RHEA:23736"/>
        <dbReference type="ChEBI" id="CHEBI:15377"/>
        <dbReference type="ChEBI" id="CHEBI:15378"/>
        <dbReference type="ChEBI" id="CHEBI:18072"/>
        <dbReference type="ChEBI" id="CHEBI:58639"/>
        <dbReference type="EC" id="3.5.2.17"/>
    </reaction>
</comment>
<evidence type="ECO:0000256" key="3">
    <source>
        <dbReference type="ARBA" id="ARBA00009850"/>
    </source>
</evidence>
<sequence length="137" mass="14833">MKMLASTLAGLTLLGAATLAQAAGNPLSVHVLDIQTGKPSGGIEVVLEKRTDSGWETLSQAATEQDSGRISALFPQDQDFSEGIYRVTFETGAYFDAQGTDTFFPDIPVPFKVENTEQHYHIPLLLSPYGYSTYRGS</sequence>
<comment type="function">
    <text evidence="2">Catalyzes the hydrolysis of 5-hydroxyisourate (HIU) to 2-oxo-4-hydroxy-4-carboxy-5-ureidoimidazoline (OHCU).</text>
</comment>
<evidence type="ECO:0000256" key="1">
    <source>
        <dbReference type="ARBA" id="ARBA00001043"/>
    </source>
</evidence>
<dbReference type="OrthoDB" id="9792386at2"/>
<evidence type="ECO:0000256" key="9">
    <source>
        <dbReference type="PIRSR" id="PIRSR600895-51"/>
    </source>
</evidence>
<evidence type="ECO:0000256" key="11">
    <source>
        <dbReference type="SAM" id="SignalP"/>
    </source>
</evidence>
<gene>
    <name evidence="13" type="ORF">BCL93_10760</name>
</gene>
<evidence type="ECO:0000256" key="6">
    <source>
        <dbReference type="ARBA" id="ARBA00017539"/>
    </source>
</evidence>
<keyword evidence="11" id="KW-0732">Signal</keyword>
<evidence type="ECO:0000256" key="2">
    <source>
        <dbReference type="ARBA" id="ARBA00002704"/>
    </source>
</evidence>
<dbReference type="GO" id="GO:0006144">
    <property type="term" value="P:purine nucleobase metabolic process"/>
    <property type="evidence" value="ECO:0007669"/>
    <property type="project" value="UniProtKB-KW"/>
</dbReference>
<dbReference type="AlphaFoldDB" id="A0A328XKK0"/>